<evidence type="ECO:0000313" key="2">
    <source>
        <dbReference type="Proteomes" id="UP000237056"/>
    </source>
</evidence>
<dbReference type="RefSeq" id="WP_103725782.1">
    <property type="nucleotide sequence ID" value="NZ_PQNY01000006.1"/>
</dbReference>
<evidence type="ECO:0000313" key="1">
    <source>
        <dbReference type="EMBL" id="POS02009.1"/>
    </source>
</evidence>
<gene>
    <name evidence="1" type="ORF">Q361_10671</name>
</gene>
<dbReference type="OrthoDB" id="1452819at2"/>
<dbReference type="AlphaFoldDB" id="A0A2S4N8I5"/>
<protein>
    <submittedName>
        <fullName evidence="1">Uncharacterized protein</fullName>
    </submittedName>
</protein>
<name>A0A2S4N8I5_9FLAO</name>
<organism evidence="1 2">
    <name type="scientific">Flavobacterium croceum DSM 17960</name>
    <dbReference type="NCBI Taxonomy" id="1121886"/>
    <lineage>
        <taxon>Bacteria</taxon>
        <taxon>Pseudomonadati</taxon>
        <taxon>Bacteroidota</taxon>
        <taxon>Flavobacteriia</taxon>
        <taxon>Flavobacteriales</taxon>
        <taxon>Flavobacteriaceae</taxon>
        <taxon>Flavobacterium</taxon>
    </lineage>
</organism>
<keyword evidence="2" id="KW-1185">Reference proteome</keyword>
<reference evidence="1 2" key="1">
    <citation type="submission" date="2018-01" db="EMBL/GenBank/DDBJ databases">
        <title>Genomic Encyclopedia of Type Strains, Phase I: the one thousand microbial genomes (KMG-I) project.</title>
        <authorList>
            <person name="Goeker M."/>
        </authorList>
    </citation>
    <scope>NUCLEOTIDE SEQUENCE [LARGE SCALE GENOMIC DNA]</scope>
    <source>
        <strain evidence="1 2">DSM 17960</strain>
    </source>
</reference>
<dbReference type="EMBL" id="PQNY01000006">
    <property type="protein sequence ID" value="POS02009.1"/>
    <property type="molecule type" value="Genomic_DNA"/>
</dbReference>
<proteinExistence type="predicted"/>
<dbReference type="Proteomes" id="UP000237056">
    <property type="component" value="Unassembled WGS sequence"/>
</dbReference>
<accession>A0A2S4N8I5</accession>
<sequence length="271" mass="32161">MFNFYLSPIGYINASSSEIEENFILLNELIIDEPKPEDVFLKNEDIWFFETKMGILSDVIFTHFEDIQFACTVVPKLIESLKSINVIYHCTNDFDNSIFKIYNSFYGASFEDAINEKHINSKFKYEAFKSKYLWELTPETFWERREMLFSNIVLCPGIEYDLKKIGGTYLTLIKDKLVELDRYVSENWSEGNFNYNEANQKSSLDISPESKKTMEQRKYFNQRIFSMPDGRRLCFELHIKTSGNLRFHFYPENNKIYIGYIGKHLDTDKYN</sequence>
<comment type="caution">
    <text evidence="1">The sequence shown here is derived from an EMBL/GenBank/DDBJ whole genome shotgun (WGS) entry which is preliminary data.</text>
</comment>